<evidence type="ECO:0000256" key="5">
    <source>
        <dbReference type="ARBA" id="ARBA00018046"/>
    </source>
</evidence>
<evidence type="ECO:0000313" key="17">
    <source>
        <dbReference type="EMBL" id="KAK4105464.1"/>
    </source>
</evidence>
<dbReference type="InterPro" id="IPR045090">
    <property type="entry name" value="Pept_M3A_M3B"/>
</dbReference>
<feature type="domain" description="Peptidase M3A/M3B catalytic" evidence="16">
    <location>
        <begin position="293"/>
        <end position="784"/>
    </location>
</feature>
<comment type="function">
    <text evidence="13">Cleaves proteins, imported into the mitochondrion, to their mature size. While most mitochondrial precursor proteins are processed to the mature form in one step by mitochondrial processing peptidase (MPP), the sequential cleavage by MIP of an octapeptide after initial processing by MPP is a required step for a subgroup of nuclear-encoded precursor proteins destined for the matrix or the inner membrane.</text>
</comment>
<evidence type="ECO:0000256" key="4">
    <source>
        <dbReference type="ARBA" id="ARBA00012441"/>
    </source>
</evidence>
<dbReference type="AlphaFoldDB" id="A0AAN6T643"/>
<comment type="catalytic activity">
    <reaction evidence="1">
        <text>Release of an N-terminal octapeptide as second stage of processing of some proteins imported into the mitochondrion.</text>
        <dbReference type="EC" id="3.4.24.59"/>
    </reaction>
</comment>
<dbReference type="GO" id="GO:0004222">
    <property type="term" value="F:metalloendopeptidase activity"/>
    <property type="evidence" value="ECO:0007669"/>
    <property type="project" value="UniProtKB-EC"/>
</dbReference>
<keyword evidence="8 15" id="KW-0378">Hydrolase</keyword>
<keyword evidence="18" id="KW-1185">Reference proteome</keyword>
<reference evidence="17" key="1">
    <citation type="journal article" date="2023" name="Mol. Phylogenet. Evol.">
        <title>Genome-scale phylogeny and comparative genomics of the fungal order Sordariales.</title>
        <authorList>
            <person name="Hensen N."/>
            <person name="Bonometti L."/>
            <person name="Westerberg I."/>
            <person name="Brannstrom I.O."/>
            <person name="Guillou S."/>
            <person name="Cros-Aarteil S."/>
            <person name="Calhoun S."/>
            <person name="Haridas S."/>
            <person name="Kuo A."/>
            <person name="Mondo S."/>
            <person name="Pangilinan J."/>
            <person name="Riley R."/>
            <person name="LaButti K."/>
            <person name="Andreopoulos B."/>
            <person name="Lipzen A."/>
            <person name="Chen C."/>
            <person name="Yan M."/>
            <person name="Daum C."/>
            <person name="Ng V."/>
            <person name="Clum A."/>
            <person name="Steindorff A."/>
            <person name="Ohm R.A."/>
            <person name="Martin F."/>
            <person name="Silar P."/>
            <person name="Natvig D.O."/>
            <person name="Lalanne C."/>
            <person name="Gautier V."/>
            <person name="Ament-Velasquez S.L."/>
            <person name="Kruys A."/>
            <person name="Hutchinson M.I."/>
            <person name="Powell A.J."/>
            <person name="Barry K."/>
            <person name="Miller A.N."/>
            <person name="Grigoriev I.V."/>
            <person name="Debuchy R."/>
            <person name="Gladieux P."/>
            <person name="Hiltunen Thoren M."/>
            <person name="Johannesson H."/>
        </authorList>
    </citation>
    <scope>NUCLEOTIDE SEQUENCE</scope>
    <source>
        <strain evidence="17">CBS 757.83</strain>
    </source>
</reference>
<evidence type="ECO:0000313" key="18">
    <source>
        <dbReference type="Proteomes" id="UP001305647"/>
    </source>
</evidence>
<dbReference type="Gene3D" id="1.10.1370.10">
    <property type="entry name" value="Neurolysin, domain 3"/>
    <property type="match status" value="1"/>
</dbReference>
<dbReference type="EMBL" id="MU863625">
    <property type="protein sequence ID" value="KAK4105464.1"/>
    <property type="molecule type" value="Genomic_DNA"/>
</dbReference>
<sequence length="795" mass="89452">MLKAAARPRQWQQWVCTSCLLQRAAPARQRRRFATSPKSASVGDPSIIPASGVTALRADDFILRSVFDYPHVWRDFSSLPGGFNVGLFRNSFLKEPKGFITFAQVSLSKARAIVAKVLAASSVAEYRAIVRDLDRLSDILCRVLDVADFVRVTHPDRQTQYMASKAWDMVYQYMNELNTMTGLHDQLVVAMSNPDVTAVWSEEEQAVAKVLKLDFTKSAVNLPQKYRDRFVELSSEISTVASAFVQEMEPDQHTLIFPSSEFKGMDPVQARNMTQNGKVHLPTLSGHAALALRTVHDSDVRKHIYYASRTASQRSVDMLEYLMKLRAELAAISGFESYGHLALRDRMMARSPEAVDQFLRALVESNKPRAVQEMEELLAEKRKHYPNSSRVDPWDKDYYSDMLRKTLRLSGRQGDLLAPYFSLGVVMQGLSRLFTNLYGIRLVPKQPLLGETWHPDVRRLDVMSDTDGHVAVLYCDLFYRPDKLENPAHFTLRCSREISEAEMTEVWEQSRHDPEMAVFANPELAANDGMAFSRHGTTIKQLPTIALVCDFPQPSKKGDQPALLSFFQLETLFHEMGHAIHSVLARTSFQTVSGTRCATDLAELPSTLMEYFAADAAVLAEFARHHQTNDPLPHRMVAQKVRQARRFEASDTENQIILAMLDQALHSPLARSPAFDSTDVFHGIQRNYGSGPPDPPGTRWQGFFGHLSGYGSTYYSYLFDRVLAQRVWDVVFASGKEGGALRRENGEKLKESLLKWGGGRDPWRCLADVLGDERLSEGGEEAMALVGSWGSTKQV</sequence>
<dbReference type="Proteomes" id="UP001305647">
    <property type="component" value="Unassembled WGS sequence"/>
</dbReference>
<comment type="subcellular location">
    <subcellularLocation>
        <location evidence="2">Mitochondrion matrix</location>
    </subcellularLocation>
</comment>
<comment type="cofactor">
    <cofactor evidence="15">
        <name>Zn(2+)</name>
        <dbReference type="ChEBI" id="CHEBI:29105"/>
    </cofactor>
    <text evidence="15">Binds 1 zinc ion.</text>
</comment>
<keyword evidence="9 15" id="KW-0862">Zinc</keyword>
<dbReference type="GO" id="GO:0006518">
    <property type="term" value="P:peptide metabolic process"/>
    <property type="evidence" value="ECO:0007669"/>
    <property type="project" value="TreeGrafter"/>
</dbReference>
<evidence type="ECO:0000256" key="14">
    <source>
        <dbReference type="ARBA" id="ARBA00032470"/>
    </source>
</evidence>
<evidence type="ECO:0000256" key="10">
    <source>
        <dbReference type="ARBA" id="ARBA00022946"/>
    </source>
</evidence>
<keyword evidence="10" id="KW-0809">Transit peptide</keyword>
<keyword evidence="12" id="KW-0496">Mitochondrion</keyword>
<evidence type="ECO:0000256" key="6">
    <source>
        <dbReference type="ARBA" id="ARBA00022670"/>
    </source>
</evidence>
<dbReference type="Pfam" id="PF01432">
    <property type="entry name" value="Peptidase_M3"/>
    <property type="match status" value="1"/>
</dbReference>
<dbReference type="PANTHER" id="PTHR11804:SF79">
    <property type="entry name" value="MITOCHONDRIAL INTERMEDIATE PEPTIDASE"/>
    <property type="match status" value="1"/>
</dbReference>
<evidence type="ECO:0000256" key="8">
    <source>
        <dbReference type="ARBA" id="ARBA00022801"/>
    </source>
</evidence>
<keyword evidence="11 15" id="KW-0482">Metalloprotease</keyword>
<evidence type="ECO:0000256" key="1">
    <source>
        <dbReference type="ARBA" id="ARBA00000436"/>
    </source>
</evidence>
<evidence type="ECO:0000256" key="9">
    <source>
        <dbReference type="ARBA" id="ARBA00022833"/>
    </source>
</evidence>
<organism evidence="17 18">
    <name type="scientific">Parathielavia hyrcaniae</name>
    <dbReference type="NCBI Taxonomy" id="113614"/>
    <lineage>
        <taxon>Eukaryota</taxon>
        <taxon>Fungi</taxon>
        <taxon>Dikarya</taxon>
        <taxon>Ascomycota</taxon>
        <taxon>Pezizomycotina</taxon>
        <taxon>Sordariomycetes</taxon>
        <taxon>Sordariomycetidae</taxon>
        <taxon>Sordariales</taxon>
        <taxon>Chaetomiaceae</taxon>
        <taxon>Parathielavia</taxon>
    </lineage>
</organism>
<dbReference type="InterPro" id="IPR001567">
    <property type="entry name" value="Pept_M3A_M3B_dom"/>
</dbReference>
<keyword evidence="6 15" id="KW-0645">Protease</keyword>
<evidence type="ECO:0000256" key="7">
    <source>
        <dbReference type="ARBA" id="ARBA00022723"/>
    </source>
</evidence>
<dbReference type="GO" id="GO:0046872">
    <property type="term" value="F:metal ion binding"/>
    <property type="evidence" value="ECO:0007669"/>
    <property type="project" value="UniProtKB-UniRule"/>
</dbReference>
<protein>
    <recommendedName>
        <fullName evidence="5">Mitochondrial intermediate peptidase</fullName>
        <ecNumber evidence="4">3.4.24.59</ecNumber>
    </recommendedName>
    <alternativeName>
        <fullName evidence="14">Octapeptidyl aminopeptidase</fullName>
    </alternativeName>
</protein>
<dbReference type="EC" id="3.4.24.59" evidence="4"/>
<dbReference type="Gene3D" id="3.40.390.10">
    <property type="entry name" value="Collagenase (Catalytic Domain)"/>
    <property type="match status" value="1"/>
</dbReference>
<dbReference type="GO" id="GO:0005759">
    <property type="term" value="C:mitochondrial matrix"/>
    <property type="evidence" value="ECO:0007669"/>
    <property type="project" value="UniProtKB-SubCell"/>
</dbReference>
<gene>
    <name evidence="17" type="ORF">N658DRAFT_491925</name>
</gene>
<reference evidence="17" key="2">
    <citation type="submission" date="2023-05" db="EMBL/GenBank/DDBJ databases">
        <authorList>
            <consortium name="Lawrence Berkeley National Laboratory"/>
            <person name="Steindorff A."/>
            <person name="Hensen N."/>
            <person name="Bonometti L."/>
            <person name="Westerberg I."/>
            <person name="Brannstrom I.O."/>
            <person name="Guillou S."/>
            <person name="Cros-Aarteil S."/>
            <person name="Calhoun S."/>
            <person name="Haridas S."/>
            <person name="Kuo A."/>
            <person name="Mondo S."/>
            <person name="Pangilinan J."/>
            <person name="Riley R."/>
            <person name="Labutti K."/>
            <person name="Andreopoulos B."/>
            <person name="Lipzen A."/>
            <person name="Chen C."/>
            <person name="Yanf M."/>
            <person name="Daum C."/>
            <person name="Ng V."/>
            <person name="Clum A."/>
            <person name="Ohm R."/>
            <person name="Martin F."/>
            <person name="Silar P."/>
            <person name="Natvig D."/>
            <person name="Lalanne C."/>
            <person name="Gautier V."/>
            <person name="Ament-Velasquez S.L."/>
            <person name="Kruys A."/>
            <person name="Hutchinson M.I."/>
            <person name="Powell A.J."/>
            <person name="Barry K."/>
            <person name="Miller A.N."/>
            <person name="Grigoriev I.V."/>
            <person name="Debuchy R."/>
            <person name="Gladieux P."/>
            <person name="Thoren M.H."/>
            <person name="Johannesson H."/>
        </authorList>
    </citation>
    <scope>NUCLEOTIDE SEQUENCE</scope>
    <source>
        <strain evidence="17">CBS 757.83</strain>
    </source>
</reference>
<evidence type="ECO:0000256" key="11">
    <source>
        <dbReference type="ARBA" id="ARBA00023049"/>
    </source>
</evidence>
<name>A0AAN6T643_9PEZI</name>
<dbReference type="InterPro" id="IPR033851">
    <property type="entry name" value="M3A_MIP"/>
</dbReference>
<evidence type="ECO:0000256" key="12">
    <source>
        <dbReference type="ARBA" id="ARBA00023128"/>
    </source>
</evidence>
<evidence type="ECO:0000256" key="2">
    <source>
        <dbReference type="ARBA" id="ARBA00004305"/>
    </source>
</evidence>
<evidence type="ECO:0000259" key="16">
    <source>
        <dbReference type="Pfam" id="PF01432"/>
    </source>
</evidence>
<dbReference type="SUPFAM" id="SSF55486">
    <property type="entry name" value="Metalloproteases ('zincins'), catalytic domain"/>
    <property type="match status" value="1"/>
</dbReference>
<dbReference type="GO" id="GO:0006627">
    <property type="term" value="P:protein processing involved in protein targeting to mitochondrion"/>
    <property type="evidence" value="ECO:0007669"/>
    <property type="project" value="TreeGrafter"/>
</dbReference>
<proteinExistence type="inferred from homology"/>
<dbReference type="InterPro" id="IPR024077">
    <property type="entry name" value="Neurolysin/TOP_dom2"/>
</dbReference>
<dbReference type="PANTHER" id="PTHR11804">
    <property type="entry name" value="PROTEASE M3 THIMET OLIGOPEPTIDASE-RELATED"/>
    <property type="match status" value="1"/>
</dbReference>
<dbReference type="CDD" id="cd06457">
    <property type="entry name" value="M3A_MIP"/>
    <property type="match status" value="1"/>
</dbReference>
<comment type="caution">
    <text evidence="17">The sequence shown here is derived from an EMBL/GenBank/DDBJ whole genome shotgun (WGS) entry which is preliminary data.</text>
</comment>
<comment type="similarity">
    <text evidence="3 15">Belongs to the peptidase M3 family.</text>
</comment>
<evidence type="ECO:0000256" key="3">
    <source>
        <dbReference type="ARBA" id="ARBA00006040"/>
    </source>
</evidence>
<evidence type="ECO:0000256" key="13">
    <source>
        <dbReference type="ARBA" id="ARBA00025208"/>
    </source>
</evidence>
<dbReference type="InterPro" id="IPR024079">
    <property type="entry name" value="MetalloPept_cat_dom_sf"/>
</dbReference>
<accession>A0AAN6T643</accession>
<keyword evidence="7 15" id="KW-0479">Metal-binding</keyword>
<evidence type="ECO:0000256" key="15">
    <source>
        <dbReference type="RuleBase" id="RU003435"/>
    </source>
</evidence>